<protein>
    <submittedName>
        <fullName evidence="2">Uncharacterized protein</fullName>
    </submittedName>
</protein>
<organism evidence="2 3">
    <name type="scientific">Candidatus Nitrobium versatile</name>
    <dbReference type="NCBI Taxonomy" id="2884831"/>
    <lineage>
        <taxon>Bacteria</taxon>
        <taxon>Pseudomonadati</taxon>
        <taxon>Nitrospirota</taxon>
        <taxon>Nitrospiria</taxon>
        <taxon>Nitrospirales</taxon>
        <taxon>Nitrospiraceae</taxon>
        <taxon>Candidatus Nitrobium</taxon>
    </lineage>
</organism>
<reference evidence="2" key="2">
    <citation type="submission" date="2021-08" db="EMBL/GenBank/DDBJ databases">
        <authorList>
            <person name="Dalcin Martins P."/>
        </authorList>
    </citation>
    <scope>NUCLEOTIDE SEQUENCE</scope>
    <source>
        <strain evidence="2">MAG_39</strain>
    </source>
</reference>
<comment type="caution">
    <text evidence="2">The sequence shown here is derived from an EMBL/GenBank/DDBJ whole genome shotgun (WGS) entry which is preliminary data.</text>
</comment>
<evidence type="ECO:0000313" key="2">
    <source>
        <dbReference type="EMBL" id="MBZ0154880.1"/>
    </source>
</evidence>
<reference evidence="2" key="1">
    <citation type="journal article" date="2021" name="bioRxiv">
        <title>Unraveling nitrogen, sulfur and carbon metabolic pathways and microbial community transcriptional responses to substrate deprivation and toxicity stresses in a bioreactor mimicking anoxic brackish coastal sediment conditions.</title>
        <authorList>
            <person name="Martins P.D."/>
            <person name="Echeveste M.J."/>
            <person name="Arshad A."/>
            <person name="Kurth J."/>
            <person name="Ouboter H."/>
            <person name="Jetten M.S.M."/>
            <person name="Welte C.U."/>
        </authorList>
    </citation>
    <scope>NUCLEOTIDE SEQUENCE</scope>
    <source>
        <strain evidence="2">MAG_39</strain>
    </source>
</reference>
<dbReference type="AlphaFoldDB" id="A0A953J986"/>
<dbReference type="Proteomes" id="UP000705867">
    <property type="component" value="Unassembled WGS sequence"/>
</dbReference>
<evidence type="ECO:0000313" key="3">
    <source>
        <dbReference type="Proteomes" id="UP000705867"/>
    </source>
</evidence>
<evidence type="ECO:0000256" key="1">
    <source>
        <dbReference type="SAM" id="MobiDB-lite"/>
    </source>
</evidence>
<dbReference type="EMBL" id="JAIOIV010000015">
    <property type="protein sequence ID" value="MBZ0154880.1"/>
    <property type="molecule type" value="Genomic_DNA"/>
</dbReference>
<feature type="region of interest" description="Disordered" evidence="1">
    <location>
        <begin position="182"/>
        <end position="211"/>
    </location>
</feature>
<accession>A0A953J986</accession>
<gene>
    <name evidence="2" type="ORF">K8I29_01525</name>
</gene>
<name>A0A953J986_9BACT</name>
<sequence length="211" mass="23610">MKRKKMEMIGRGAAAFAAGMGLWTFWGVLLGAFLVMGFSTGAGAEETHWRLYTESPDFYWYFNAEGIKLPSGGYLSRIRDFVLPRTVKVWTKRAARGERGTEREIAEQKRLGLSSVGYEEYGYTLYEREVRCADSMYRILSETDFTRGGGKLGAYTPGPTIAGWKAVLPDTEEDALYRLLCTAPKKRAPEPKDTRPESPPVQRMPPGESGS</sequence>
<proteinExistence type="predicted"/>
<feature type="compositionally biased region" description="Basic and acidic residues" evidence="1">
    <location>
        <begin position="187"/>
        <end position="196"/>
    </location>
</feature>